<feature type="transmembrane region" description="Helical" evidence="1">
    <location>
        <begin position="279"/>
        <end position="296"/>
    </location>
</feature>
<feature type="transmembrane region" description="Helical" evidence="1">
    <location>
        <begin position="387"/>
        <end position="406"/>
    </location>
</feature>
<feature type="transmembrane region" description="Helical" evidence="1">
    <location>
        <begin position="134"/>
        <end position="154"/>
    </location>
</feature>
<feature type="transmembrane region" description="Helical" evidence="1">
    <location>
        <begin position="160"/>
        <end position="177"/>
    </location>
</feature>
<feature type="transmembrane region" description="Helical" evidence="1">
    <location>
        <begin position="234"/>
        <end position="258"/>
    </location>
</feature>
<evidence type="ECO:0000313" key="2">
    <source>
        <dbReference type="EMBL" id="PSC04403.1"/>
    </source>
</evidence>
<evidence type="ECO:0008006" key="4">
    <source>
        <dbReference type="Google" id="ProtNLM"/>
    </source>
</evidence>
<dbReference type="EMBL" id="PVZS01000014">
    <property type="protein sequence ID" value="PSC04403.1"/>
    <property type="molecule type" value="Genomic_DNA"/>
</dbReference>
<dbReference type="OrthoDB" id="9772884at2"/>
<protein>
    <recommendedName>
        <fullName evidence="4">YfhO family protein</fullName>
    </recommendedName>
</protein>
<keyword evidence="1" id="KW-0812">Transmembrane</keyword>
<keyword evidence="1" id="KW-0472">Membrane</keyword>
<dbReference type="RefSeq" id="WP_106337699.1">
    <property type="nucleotide sequence ID" value="NZ_PVZS01000014.1"/>
</dbReference>
<name>A0A2T1HRZ4_9HYPH</name>
<dbReference type="InterPro" id="IPR018580">
    <property type="entry name" value="Uncharacterised_YfhO"/>
</dbReference>
<feature type="transmembrane region" description="Helical" evidence="1">
    <location>
        <begin position="107"/>
        <end position="127"/>
    </location>
</feature>
<feature type="transmembrane region" description="Helical" evidence="1">
    <location>
        <begin position="316"/>
        <end position="334"/>
    </location>
</feature>
<feature type="transmembrane region" description="Helical" evidence="1">
    <location>
        <begin position="184"/>
        <end position="214"/>
    </location>
</feature>
<dbReference type="Pfam" id="PF09586">
    <property type="entry name" value="YfhO"/>
    <property type="match status" value="1"/>
</dbReference>
<proteinExistence type="predicted"/>
<dbReference type="PANTHER" id="PTHR38454:SF1">
    <property type="entry name" value="INTEGRAL MEMBRANE PROTEIN"/>
    <property type="match status" value="1"/>
</dbReference>
<feature type="transmembrane region" description="Helical" evidence="1">
    <location>
        <begin position="346"/>
        <end position="367"/>
    </location>
</feature>
<evidence type="ECO:0000313" key="3">
    <source>
        <dbReference type="Proteomes" id="UP000239772"/>
    </source>
</evidence>
<sequence>MISQSTEQQHPLWTRRATLWAVAAIVVFWAAAALMWTLTDSVVPWDSKNHFYPMFRYLGAALAQGEWPLWNPYHFSGHPSVADPQSLLFTPTMALFAWLAPEASMQLFDGVVFAHLLLPAFAVLGLFRKRGWHPVGAVAAAMMIVLGGSAAARLQHTGMIFSYSFFLPALLALEIALERKSWKAALAFGLFAGLMALGRDQVAFLCCMVIAAAVVGQAISAEKPLRFALSRLPLLGLAALIIVAMLAIPALLTMQLLADSNRPAISYGVAAMNSMPPSSLVTMLAPNIFGTLNHTYDYWGPMWDTIPEGTYTDRAVNYIFAGTIPVVLILWQGVAKGRLFTRELRFFALVGVFAVIYALGRYTPIFVRLFDHVPGIALYRRPADATFLINVSLAFCAGYCIHRYVVDSGAALAARVRPWAARVRTAAAVVIPAGLVASGLVFSSRVGHLTEASVQVALFAAIASIGLALAIQQTNRAARVTAAAILVAATGGELVWRNAASALNAEPASRYAVYDKLKPADYAGLNVLKRELDERHAKGERPRVEILGLTGAWQNASMVLGIEDTVGYNALRIAEYEKAVGPGENAVELRLRQFPGTFRGYKCNLARLLGLEYLVLDRPADKLPRHFPRLNGATLLYSSDTMWIYRLAPAAPRAYVATRLKPVETEEVLSDEELPEFDRGTEALIDKADVELLDRDYTADASATDQAQPTSKVQILSYKRNSVKLSVTTDRPGVLVLHDLYYPGWDVTVDGEEKTVVKANLLFRGVEVPAGEHQVEFTFRPLSTDNLLTAATDLVTHENGSETVTR</sequence>
<dbReference type="PANTHER" id="PTHR38454">
    <property type="entry name" value="INTEGRAL MEMBRANE PROTEIN-RELATED"/>
    <property type="match status" value="1"/>
</dbReference>
<keyword evidence="3" id="KW-1185">Reference proteome</keyword>
<feature type="transmembrane region" description="Helical" evidence="1">
    <location>
        <begin position="426"/>
        <end position="446"/>
    </location>
</feature>
<dbReference type="Proteomes" id="UP000239772">
    <property type="component" value="Unassembled WGS sequence"/>
</dbReference>
<feature type="transmembrane region" description="Helical" evidence="1">
    <location>
        <begin position="17"/>
        <end position="38"/>
    </location>
</feature>
<reference evidence="3" key="1">
    <citation type="submission" date="2018-03" db="EMBL/GenBank/DDBJ databases">
        <authorList>
            <person name="Sun L."/>
            <person name="Liu H."/>
            <person name="Chen W."/>
            <person name="Huang K."/>
            <person name="Liu W."/>
            <person name="Gao X."/>
        </authorList>
    </citation>
    <scope>NUCLEOTIDE SEQUENCE [LARGE SCALE GENOMIC DNA]</scope>
    <source>
        <strain evidence="3">SH9</strain>
    </source>
</reference>
<evidence type="ECO:0000256" key="1">
    <source>
        <dbReference type="SAM" id="Phobius"/>
    </source>
</evidence>
<feature type="transmembrane region" description="Helical" evidence="1">
    <location>
        <begin position="452"/>
        <end position="471"/>
    </location>
</feature>
<comment type="caution">
    <text evidence="2">The sequence shown here is derived from an EMBL/GenBank/DDBJ whole genome shotgun (WGS) entry which is preliminary data.</text>
</comment>
<keyword evidence="1" id="KW-1133">Transmembrane helix</keyword>
<dbReference type="AlphaFoldDB" id="A0A2T1HRZ4"/>
<gene>
    <name evidence="2" type="ORF">SLNSH_14350</name>
</gene>
<accession>A0A2T1HRZ4</accession>
<organism evidence="2 3">
    <name type="scientific">Alsobacter soli</name>
    <dbReference type="NCBI Taxonomy" id="2109933"/>
    <lineage>
        <taxon>Bacteria</taxon>
        <taxon>Pseudomonadati</taxon>
        <taxon>Pseudomonadota</taxon>
        <taxon>Alphaproteobacteria</taxon>
        <taxon>Hyphomicrobiales</taxon>
        <taxon>Alsobacteraceae</taxon>
        <taxon>Alsobacter</taxon>
    </lineage>
</organism>